<evidence type="ECO:0000256" key="7">
    <source>
        <dbReference type="HAMAP-Rule" id="MF_01147"/>
    </source>
</evidence>
<reference evidence="8 9" key="1">
    <citation type="submission" date="2020-11" db="EMBL/GenBank/DDBJ databases">
        <authorList>
            <person name="Peeters C."/>
        </authorList>
    </citation>
    <scope>NUCLEOTIDE SEQUENCE [LARGE SCALE GENOMIC DNA]</scope>
    <source>
        <strain evidence="8 9">LMG 8286</strain>
    </source>
</reference>
<evidence type="ECO:0000313" key="9">
    <source>
        <dbReference type="Proteomes" id="UP000789359"/>
    </source>
</evidence>
<evidence type="ECO:0000256" key="1">
    <source>
        <dbReference type="ARBA" id="ARBA00007150"/>
    </source>
</evidence>
<feature type="transmembrane region" description="Helical" evidence="7">
    <location>
        <begin position="257"/>
        <end position="285"/>
    </location>
</feature>
<dbReference type="EMBL" id="CAJHOE010000003">
    <property type="protein sequence ID" value="CAD7288382.1"/>
    <property type="molecule type" value="Genomic_DNA"/>
</dbReference>
<dbReference type="HAMAP" id="MF_01147">
    <property type="entry name" value="Lgt"/>
    <property type="match status" value="1"/>
</dbReference>
<dbReference type="PANTHER" id="PTHR30589">
    <property type="entry name" value="PROLIPOPROTEIN DIACYLGLYCERYL TRANSFERASE"/>
    <property type="match status" value="1"/>
</dbReference>
<accession>A0ABM8Q6D0</accession>
<dbReference type="PROSITE" id="PS01311">
    <property type="entry name" value="LGT"/>
    <property type="match status" value="1"/>
</dbReference>
<evidence type="ECO:0000256" key="2">
    <source>
        <dbReference type="ARBA" id="ARBA00022475"/>
    </source>
</evidence>
<name>A0ABM8Q6D0_9BACT</name>
<dbReference type="Proteomes" id="UP000789359">
    <property type="component" value="Unassembled WGS sequence"/>
</dbReference>
<evidence type="ECO:0000313" key="8">
    <source>
        <dbReference type="EMBL" id="CAD7288382.1"/>
    </source>
</evidence>
<evidence type="ECO:0000256" key="4">
    <source>
        <dbReference type="ARBA" id="ARBA00022692"/>
    </source>
</evidence>
<dbReference type="EC" id="2.5.1.145" evidence="7"/>
<comment type="similarity">
    <text evidence="1 7">Belongs to the Lgt family.</text>
</comment>
<dbReference type="RefSeq" id="WP_230057036.1">
    <property type="nucleotide sequence ID" value="NZ_CAJHOE010000003.1"/>
</dbReference>
<dbReference type="InterPro" id="IPR001640">
    <property type="entry name" value="Lgt"/>
</dbReference>
<comment type="pathway">
    <text evidence="7">Protein modification; lipoprotein biosynthesis (diacylglyceryl transfer).</text>
</comment>
<feature type="transmembrane region" description="Helical" evidence="7">
    <location>
        <begin position="154"/>
        <end position="172"/>
    </location>
</feature>
<evidence type="ECO:0000256" key="5">
    <source>
        <dbReference type="ARBA" id="ARBA00022989"/>
    </source>
</evidence>
<feature type="transmembrane region" description="Helical" evidence="7">
    <location>
        <begin position="205"/>
        <end position="222"/>
    </location>
</feature>
<feature type="transmembrane region" description="Helical" evidence="7">
    <location>
        <begin position="23"/>
        <end position="45"/>
    </location>
</feature>
<dbReference type="Pfam" id="PF01790">
    <property type="entry name" value="LGT"/>
    <property type="match status" value="1"/>
</dbReference>
<keyword evidence="6 7" id="KW-0472">Membrane</keyword>
<comment type="function">
    <text evidence="7">Catalyzes the transfer of the diacylglyceryl group from phosphatidylglycerol to the sulfhydryl group of the N-terminal cysteine of a prolipoprotein, the first step in the formation of mature lipoproteins.</text>
</comment>
<protein>
    <recommendedName>
        <fullName evidence="7">Phosphatidylglycerol--prolipoprotein diacylglyceryl transferase</fullName>
        <ecNumber evidence="7">2.5.1.145</ecNumber>
    </recommendedName>
</protein>
<dbReference type="PANTHER" id="PTHR30589:SF0">
    <property type="entry name" value="PHOSPHATIDYLGLYCEROL--PROLIPOPROTEIN DIACYLGLYCERYL TRANSFERASE"/>
    <property type="match status" value="1"/>
</dbReference>
<evidence type="ECO:0000256" key="6">
    <source>
        <dbReference type="ARBA" id="ARBA00023136"/>
    </source>
</evidence>
<keyword evidence="3 7" id="KW-0808">Transferase</keyword>
<organism evidence="8 9">
    <name type="scientific">Campylobacter suis</name>
    <dbReference type="NCBI Taxonomy" id="2790657"/>
    <lineage>
        <taxon>Bacteria</taxon>
        <taxon>Pseudomonadati</taxon>
        <taxon>Campylobacterota</taxon>
        <taxon>Epsilonproteobacteria</taxon>
        <taxon>Campylobacterales</taxon>
        <taxon>Campylobacteraceae</taxon>
        <taxon>Campylobacter</taxon>
    </lineage>
</organism>
<feature type="binding site" evidence="7">
    <location>
        <position position="173"/>
    </location>
    <ligand>
        <name>a 1,2-diacyl-sn-glycero-3-phospho-(1'-sn-glycerol)</name>
        <dbReference type="ChEBI" id="CHEBI:64716"/>
    </ligand>
</feature>
<keyword evidence="2 7" id="KW-1003">Cell membrane</keyword>
<dbReference type="NCBIfam" id="TIGR00544">
    <property type="entry name" value="lgt"/>
    <property type="match status" value="1"/>
</dbReference>
<feature type="transmembrane region" description="Helical" evidence="7">
    <location>
        <begin position="66"/>
        <end position="89"/>
    </location>
</feature>
<comment type="catalytic activity">
    <reaction evidence="7">
        <text>L-cysteinyl-[prolipoprotein] + a 1,2-diacyl-sn-glycero-3-phospho-(1'-sn-glycerol) = an S-1,2-diacyl-sn-glyceryl-L-cysteinyl-[prolipoprotein] + sn-glycerol 1-phosphate + H(+)</text>
        <dbReference type="Rhea" id="RHEA:56712"/>
        <dbReference type="Rhea" id="RHEA-COMP:14679"/>
        <dbReference type="Rhea" id="RHEA-COMP:14680"/>
        <dbReference type="ChEBI" id="CHEBI:15378"/>
        <dbReference type="ChEBI" id="CHEBI:29950"/>
        <dbReference type="ChEBI" id="CHEBI:57685"/>
        <dbReference type="ChEBI" id="CHEBI:64716"/>
        <dbReference type="ChEBI" id="CHEBI:140658"/>
        <dbReference type="EC" id="2.5.1.145"/>
    </reaction>
</comment>
<proteinExistence type="inferred from homology"/>
<keyword evidence="5 7" id="KW-1133">Transmembrane helix</keyword>
<gene>
    <name evidence="7 8" type="primary">lgt</name>
    <name evidence="8" type="ORF">LMG8286_01278</name>
</gene>
<dbReference type="GO" id="GO:0008961">
    <property type="term" value="F:phosphatidylglycerol-prolipoprotein diacylglyceryl transferase activity"/>
    <property type="evidence" value="ECO:0007669"/>
    <property type="project" value="UniProtKB-EC"/>
</dbReference>
<feature type="transmembrane region" description="Helical" evidence="7">
    <location>
        <begin position="234"/>
        <end position="251"/>
    </location>
</feature>
<keyword evidence="4 7" id="KW-0812">Transmembrane</keyword>
<evidence type="ECO:0000256" key="3">
    <source>
        <dbReference type="ARBA" id="ARBA00022679"/>
    </source>
</evidence>
<comment type="subcellular location">
    <subcellularLocation>
        <location evidence="7">Cell membrane</location>
        <topology evidence="7">Multi-pass membrane protein</topology>
    </subcellularLocation>
</comment>
<comment type="caution">
    <text evidence="8">The sequence shown here is derived from an EMBL/GenBank/DDBJ whole genome shotgun (WGS) entry which is preliminary data.</text>
</comment>
<sequence length="289" mass="33249">MEKWNNLYANFDPVAFSIAGFNVHWYGIMYVLALLVALAAAKFFVKKDKMCISDKLLDNYFFWVEIGVILGARLGWVLIYSGEAMWYLARPWEIFNPFHNGEFVGIRGMSYHGAVVGFLVATLAFCKRYPPVNKTKILAQKNTNQTAQKEGVSLWKLLDLCALSIPLGYFFGRIGNFLNQELFGRVTDVPWGIKVLGVMRHPSQLYEAILEGAVVFLVLFFYRKFKKFDGELICLYAMLYTLARFVCEFYREPDFGLGFIFFNLSMGQILSILMFLMGAFVYITLKKRV</sequence>
<keyword evidence="9" id="KW-1185">Reference proteome</keyword>
<feature type="transmembrane region" description="Helical" evidence="7">
    <location>
        <begin position="109"/>
        <end position="126"/>
    </location>
</feature>